<evidence type="ECO:0000313" key="2">
    <source>
        <dbReference type="EMBL" id="MES0836881.1"/>
    </source>
</evidence>
<name>A0ABV2A1S9_9ACTN</name>
<evidence type="ECO:0000313" key="3">
    <source>
        <dbReference type="Proteomes" id="UP001432401"/>
    </source>
</evidence>
<gene>
    <name evidence="2" type="ORF">ABUK86_24105</name>
</gene>
<comment type="caution">
    <text evidence="2">The sequence shown here is derived from an EMBL/GenBank/DDBJ whole genome shotgun (WGS) entry which is preliminary data.</text>
</comment>
<evidence type="ECO:0000256" key="1">
    <source>
        <dbReference type="SAM" id="MobiDB-lite"/>
    </source>
</evidence>
<dbReference type="EMBL" id="JBEQNB010000014">
    <property type="protein sequence ID" value="MES0836881.1"/>
    <property type="molecule type" value="Genomic_DNA"/>
</dbReference>
<sequence>MKVWSGVEEGIRREVIDSQPEDFAQFARAKDAELDAARSVIARHGPATAQAAPEPQRPSDGVLCP</sequence>
<accession>A0ABV2A1S9</accession>
<protein>
    <submittedName>
        <fullName evidence="2">Uncharacterized protein</fullName>
    </submittedName>
</protein>
<proteinExistence type="predicted"/>
<keyword evidence="3" id="KW-1185">Reference proteome</keyword>
<dbReference type="Proteomes" id="UP001432401">
    <property type="component" value="Unassembled WGS sequence"/>
</dbReference>
<dbReference type="RefSeq" id="WP_352985762.1">
    <property type="nucleotide sequence ID" value="NZ_JBEQNA010000013.1"/>
</dbReference>
<feature type="region of interest" description="Disordered" evidence="1">
    <location>
        <begin position="42"/>
        <end position="65"/>
    </location>
</feature>
<organism evidence="2 3">
    <name type="scientific">Nocardiopsis tropica</name>
    <dbReference type="NCBI Taxonomy" id="109330"/>
    <lineage>
        <taxon>Bacteria</taxon>
        <taxon>Bacillati</taxon>
        <taxon>Actinomycetota</taxon>
        <taxon>Actinomycetes</taxon>
        <taxon>Streptosporangiales</taxon>
        <taxon>Nocardiopsidaceae</taxon>
        <taxon>Nocardiopsis</taxon>
    </lineage>
</organism>
<reference evidence="2 3" key="1">
    <citation type="submission" date="2024-06" db="EMBL/GenBank/DDBJ databases">
        <authorList>
            <person name="Bataeva Y.V."/>
            <person name="Grigorian L.N."/>
            <person name="Solomentsev V.I."/>
        </authorList>
    </citation>
    <scope>NUCLEOTIDE SEQUENCE [LARGE SCALE GENOMIC DNA]</scope>
    <source>
        <strain evidence="3">SCPM-O-B-12605 (RCAM04882)</strain>
    </source>
</reference>